<comment type="caution">
    <text evidence="1">The sequence shown here is derived from an EMBL/GenBank/DDBJ whole genome shotgun (WGS) entry which is preliminary data.</text>
</comment>
<evidence type="ECO:0000313" key="2">
    <source>
        <dbReference type="Proteomes" id="UP000245697"/>
    </source>
</evidence>
<organism evidence="1 2">
    <name type="scientific">Actinoplanes xinjiangensis</name>
    <dbReference type="NCBI Taxonomy" id="512350"/>
    <lineage>
        <taxon>Bacteria</taxon>
        <taxon>Bacillati</taxon>
        <taxon>Actinomycetota</taxon>
        <taxon>Actinomycetes</taxon>
        <taxon>Micromonosporales</taxon>
        <taxon>Micromonosporaceae</taxon>
        <taxon>Actinoplanes</taxon>
    </lineage>
</organism>
<sequence length="266" mass="27068">MKLSRRGRLIAVAVVVVLLLTAAGGAVWWRWDGDRQPRVDDVVAEMSTAVADAVVAAGQEAAVTVSAVVAAAECPLGFLRQGRVFTARADLYTDPGAEDSLITTIEQGLAGRYATRRATAVAGVRALQADIGTIRLAVRRLSSGWLAVTARSGCSLGTAPAGTVGDTTPGDTAVTAVLTAIGTRPVSRTGQSLPCRAGSIVTVSAVSGPVSPGRLTARLDATIPAGARKFTAGDANQVAYRDGPTSMVIAVSDDGTAVTVQHTTGC</sequence>
<dbReference type="Proteomes" id="UP000245697">
    <property type="component" value="Unassembled WGS sequence"/>
</dbReference>
<reference evidence="1 2" key="1">
    <citation type="submission" date="2018-05" db="EMBL/GenBank/DDBJ databases">
        <title>Genomic Encyclopedia of Archaeal and Bacterial Type Strains, Phase II (KMG-II): from individual species to whole genera.</title>
        <authorList>
            <person name="Goeker M."/>
        </authorList>
    </citation>
    <scope>NUCLEOTIDE SEQUENCE [LARGE SCALE GENOMIC DNA]</scope>
    <source>
        <strain evidence="1 2">DSM 45184</strain>
    </source>
</reference>
<proteinExistence type="predicted"/>
<gene>
    <name evidence="1" type="ORF">BC793_122121</name>
</gene>
<name>A0A316F6K0_9ACTN</name>
<dbReference type="AlphaFoldDB" id="A0A316F6K0"/>
<accession>A0A316F6K0</accession>
<keyword evidence="2" id="KW-1185">Reference proteome</keyword>
<protein>
    <submittedName>
        <fullName evidence="1">Uncharacterized protein</fullName>
    </submittedName>
</protein>
<evidence type="ECO:0000313" key="1">
    <source>
        <dbReference type="EMBL" id="PWK39549.1"/>
    </source>
</evidence>
<dbReference type="RefSeq" id="WP_109600748.1">
    <property type="nucleotide sequence ID" value="NZ_BONA01000075.1"/>
</dbReference>
<dbReference type="OrthoDB" id="3296277at2"/>
<dbReference type="EMBL" id="QGGR01000022">
    <property type="protein sequence ID" value="PWK39549.1"/>
    <property type="molecule type" value="Genomic_DNA"/>
</dbReference>